<gene>
    <name evidence="2" type="ORF">LCGC14_0125180</name>
</gene>
<feature type="compositionally biased region" description="Acidic residues" evidence="1">
    <location>
        <begin position="646"/>
        <end position="657"/>
    </location>
</feature>
<feature type="compositionally biased region" description="Gly residues" evidence="1">
    <location>
        <begin position="635"/>
        <end position="644"/>
    </location>
</feature>
<dbReference type="AlphaFoldDB" id="A0A0F9Y7V6"/>
<feature type="region of interest" description="Disordered" evidence="1">
    <location>
        <begin position="627"/>
        <end position="657"/>
    </location>
</feature>
<accession>A0A0F9Y7V6</accession>
<name>A0A0F9Y7V6_9ZZZZ</name>
<evidence type="ECO:0000313" key="2">
    <source>
        <dbReference type="EMBL" id="KKO00744.1"/>
    </source>
</evidence>
<organism evidence="2">
    <name type="scientific">marine sediment metagenome</name>
    <dbReference type="NCBI Taxonomy" id="412755"/>
    <lineage>
        <taxon>unclassified sequences</taxon>
        <taxon>metagenomes</taxon>
        <taxon>ecological metagenomes</taxon>
    </lineage>
</organism>
<proteinExistence type="predicted"/>
<evidence type="ECO:0000256" key="1">
    <source>
        <dbReference type="SAM" id="MobiDB-lite"/>
    </source>
</evidence>
<comment type="caution">
    <text evidence="2">The sequence shown here is derived from an EMBL/GenBank/DDBJ whole genome shotgun (WGS) entry which is preliminary data.</text>
</comment>
<dbReference type="EMBL" id="LAZR01000039">
    <property type="protein sequence ID" value="KKO00744.1"/>
    <property type="molecule type" value="Genomic_DNA"/>
</dbReference>
<evidence type="ECO:0008006" key="3">
    <source>
        <dbReference type="Google" id="ProtNLM"/>
    </source>
</evidence>
<protein>
    <recommendedName>
        <fullName evidence="3">DUF3352 domain-containing protein</fullName>
    </recommendedName>
</protein>
<sequence>MRRYRSLVTCLCVLGICAVATAQIAATEPTETAPAPPPAEPVIGHIPADAAAFVVINNVQTFSEDLTAFIAAIDDSLQMPWLMMAQMLLQLGEGFNPDGGLAVVLLDPAAYGVDLFADIDSGMETETEEFVFVDGEVVTEGEDASVEVEDDTNIWPVVVFIPGTSVEAVFPAATASPGELHRVQTPLGKMVATTKGSYVVLGLRADALEAVLKVGPTLADQLSKTELADLSEAGVALHLNMKVFGPIVRQKMAELFANTQEMMAASGAPAGYNADMLDASMRMYGYLLDQLDAVTVRLKIDATGAKLGETIRFSPASDLGKVLAAYKSSPLQPLDRLPDLPYVFALASHIDYSDQIATMSKAFSDMFLHTPEGETLVPADVLKKSEEMGKQFYEQVSDVQFVFGGAPEGAGAMGVAVVLTCDDAEKLRSLMAEHMKLQQTIMEAAFPDAEGKTVWSFTHTKDAATVDGVSVDRIDIPLPGMDAGEPEVRQQIEALFGGELSMFVAAANDKTLVMTLGGGEAMMGQALKVAAGGGTIGSSKAVAAALADVPTDAMFVGVFSLKNFGAFVQTAMAELDVPDADQFPLKYMQSDTPVVLFAQTDQAALDINLVVPIEVIQDAVASVKRLEEEHEGEFDGGAGDGPFEGGDNEMPPDDTGF</sequence>
<reference evidence="2" key="1">
    <citation type="journal article" date="2015" name="Nature">
        <title>Complex archaea that bridge the gap between prokaryotes and eukaryotes.</title>
        <authorList>
            <person name="Spang A."/>
            <person name="Saw J.H."/>
            <person name="Jorgensen S.L."/>
            <person name="Zaremba-Niedzwiedzka K."/>
            <person name="Martijn J."/>
            <person name="Lind A.E."/>
            <person name="van Eijk R."/>
            <person name="Schleper C."/>
            <person name="Guy L."/>
            <person name="Ettema T.J."/>
        </authorList>
    </citation>
    <scope>NUCLEOTIDE SEQUENCE</scope>
</reference>